<keyword evidence="2" id="KW-0812">Transmembrane</keyword>
<dbReference type="AlphaFoldDB" id="A0A510K212"/>
<protein>
    <submittedName>
        <fullName evidence="4">P-loop domain protein, KAP family</fullName>
    </submittedName>
</protein>
<feature type="transmembrane region" description="Helical" evidence="2">
    <location>
        <begin position="170"/>
        <end position="188"/>
    </location>
</feature>
<keyword evidence="1" id="KW-0175">Coiled coil</keyword>
<dbReference type="SUPFAM" id="SSF52540">
    <property type="entry name" value="P-loop containing nucleoside triphosphate hydrolases"/>
    <property type="match status" value="1"/>
</dbReference>
<evidence type="ECO:0000313" key="4">
    <source>
        <dbReference type="EMBL" id="BBM44575.1"/>
    </source>
</evidence>
<feature type="transmembrane region" description="Helical" evidence="2">
    <location>
        <begin position="130"/>
        <end position="150"/>
    </location>
</feature>
<keyword evidence="2" id="KW-0472">Membrane</keyword>
<dbReference type="Proteomes" id="UP000422644">
    <property type="component" value="Chromosome"/>
</dbReference>
<sequence length="655" mass="78602">MGKNKKLSFDDNNNLKKIIYWLMVNFFVLTALNFHSGVHIRKQAENIVYLFVFLSPTLFQLEGFRTKNIKIEKVILFLISVIFFQFVIGILKEYHCKIYYSILILFYSMYIYMIISEICKMKHIKGIGKLFLIPIVVVSFVNIFLNLYLIKFPNYNFGKCKNENENIFKYIEIFIHGLASIAFLYLYVQTERSNLYKNSELEYQRLGKNDKLENNINRKDKIIIKRMIDNKERKKYLYGVIEMEEYEYLFLSKDLKLGVLSKEIKNKLKKGRELIIDNFFGKIPQKVLLNIVPNSNKITIIEKRNKLIRGREEYLKQLNKEIRNERKSILVSDEWGNGKTFFIRKFMSKYNSEYEFIYIKTPYFNTKVEFRKKILSEIRRVFLKNKIFSTSVIELSKYFNVEFKGIIFNFQEIDYTNMISNLSEELRMINKKIILILDDVDRIDEKKIVREFLGFVGELNLELNNEITIITISSHEKLKGILELKDSDYLEKYFEKVFYLKNPSVLDKISFFGKENKLKKETISKIIEFEEFLNNEVKKVDEENTDQIRVEEKNKNLRNIERLIKRIRNYKIKNEVYEDISIIFDIIELLYPNFWKEIKKEVINEKTINENVKDESQIGVYNVMEEIKKKICMNRENLSNSYIYSMFEAKISNTR</sequence>
<feature type="transmembrane region" description="Helical" evidence="2">
    <location>
        <begin position="46"/>
        <end position="62"/>
    </location>
</feature>
<feature type="transmembrane region" description="Helical" evidence="2">
    <location>
        <begin position="98"/>
        <end position="118"/>
    </location>
</feature>
<feature type="transmembrane region" description="Helical" evidence="2">
    <location>
        <begin position="20"/>
        <end position="40"/>
    </location>
</feature>
<keyword evidence="5" id="KW-1185">Reference proteome</keyword>
<feature type="transmembrane region" description="Helical" evidence="2">
    <location>
        <begin position="74"/>
        <end position="92"/>
    </location>
</feature>
<name>A0A510K212_9FUSO</name>
<organism evidence="4 5">
    <name type="scientific">Leptotrichia trevisanii</name>
    <dbReference type="NCBI Taxonomy" id="109328"/>
    <lineage>
        <taxon>Bacteria</taxon>
        <taxon>Fusobacteriati</taxon>
        <taxon>Fusobacteriota</taxon>
        <taxon>Fusobacteriia</taxon>
        <taxon>Fusobacteriales</taxon>
        <taxon>Leptotrichiaceae</taxon>
        <taxon>Leptotrichia</taxon>
    </lineage>
</organism>
<accession>A0A510K212</accession>
<feature type="coiled-coil region" evidence="1">
    <location>
        <begin position="550"/>
        <end position="580"/>
    </location>
</feature>
<keyword evidence="2" id="KW-1133">Transmembrane helix</keyword>
<reference evidence="4 5" key="1">
    <citation type="submission" date="2019-07" db="EMBL/GenBank/DDBJ databases">
        <title>Complete Genome Sequence of Leptotrichia trevisanii Strain JMUB3870.</title>
        <authorList>
            <person name="Watanabe S."/>
            <person name="Cui L."/>
        </authorList>
    </citation>
    <scope>NUCLEOTIDE SEQUENCE [LARGE SCALE GENOMIC DNA]</scope>
    <source>
        <strain evidence="4 5">JMUB3870</strain>
    </source>
</reference>
<feature type="domain" description="KAP NTPase" evidence="3">
    <location>
        <begin position="312"/>
        <end position="568"/>
    </location>
</feature>
<dbReference type="Gene3D" id="3.40.50.300">
    <property type="entry name" value="P-loop containing nucleotide triphosphate hydrolases"/>
    <property type="match status" value="1"/>
</dbReference>
<dbReference type="InterPro" id="IPR027417">
    <property type="entry name" value="P-loop_NTPase"/>
</dbReference>
<evidence type="ECO:0000259" key="3">
    <source>
        <dbReference type="Pfam" id="PF07693"/>
    </source>
</evidence>
<evidence type="ECO:0000256" key="1">
    <source>
        <dbReference type="SAM" id="Coils"/>
    </source>
</evidence>
<dbReference type="InterPro" id="IPR011646">
    <property type="entry name" value="KAP_P-loop"/>
</dbReference>
<dbReference type="RefSeq" id="WP_155282475.1">
    <property type="nucleotide sequence ID" value="NZ_AP019831.1"/>
</dbReference>
<evidence type="ECO:0000313" key="5">
    <source>
        <dbReference type="Proteomes" id="UP000422644"/>
    </source>
</evidence>
<dbReference type="OrthoDB" id="88903at2"/>
<evidence type="ECO:0000256" key="2">
    <source>
        <dbReference type="SAM" id="Phobius"/>
    </source>
</evidence>
<proteinExistence type="predicted"/>
<dbReference type="Pfam" id="PF07693">
    <property type="entry name" value="KAP_NTPase"/>
    <property type="match status" value="1"/>
</dbReference>
<gene>
    <name evidence="4" type="ORF">JMUB3870_0693</name>
</gene>
<dbReference type="EMBL" id="AP019831">
    <property type="protein sequence ID" value="BBM44575.1"/>
    <property type="molecule type" value="Genomic_DNA"/>
</dbReference>